<dbReference type="AlphaFoldDB" id="A0A0K9Q5X0"/>
<proteinExistence type="predicted"/>
<accession>A0A0K9Q5X0</accession>
<dbReference type="EMBL" id="LFYR01000104">
    <property type="protein sequence ID" value="KMZ75995.1"/>
    <property type="molecule type" value="Genomic_DNA"/>
</dbReference>
<dbReference type="STRING" id="29655.A0A0K9Q5X0"/>
<dbReference type="OrthoDB" id="2020542at2759"/>
<reference evidence="2" key="1">
    <citation type="journal article" date="2016" name="Nature">
        <title>The genome of the seagrass Zostera marina reveals angiosperm adaptation to the sea.</title>
        <authorList>
            <person name="Olsen J.L."/>
            <person name="Rouze P."/>
            <person name="Verhelst B."/>
            <person name="Lin Y.-C."/>
            <person name="Bayer T."/>
            <person name="Collen J."/>
            <person name="Dattolo E."/>
            <person name="De Paoli E."/>
            <person name="Dittami S."/>
            <person name="Maumus F."/>
            <person name="Michel G."/>
            <person name="Kersting A."/>
            <person name="Lauritano C."/>
            <person name="Lohaus R."/>
            <person name="Toepel M."/>
            <person name="Tonon T."/>
            <person name="Vanneste K."/>
            <person name="Amirebrahimi M."/>
            <person name="Brakel J."/>
            <person name="Bostroem C."/>
            <person name="Chovatia M."/>
            <person name="Grimwood J."/>
            <person name="Jenkins J.W."/>
            <person name="Jueterbock A."/>
            <person name="Mraz A."/>
            <person name="Stam W.T."/>
            <person name="Tice H."/>
            <person name="Bornberg-Bauer E."/>
            <person name="Green P.J."/>
            <person name="Pearson G.A."/>
            <person name="Procaccini G."/>
            <person name="Duarte C.M."/>
            <person name="Schmutz J."/>
            <person name="Reusch T.B.H."/>
            <person name="Van de Peer Y."/>
        </authorList>
    </citation>
    <scope>NUCLEOTIDE SEQUENCE [LARGE SCALE GENOMIC DNA]</scope>
    <source>
        <strain evidence="2">cv. Finnish</strain>
    </source>
</reference>
<sequence>MDLGNLRPNMVVLRYPEIWRLENLTEISSTFVSIINDCIIANKSIIIIKGLDECPGE</sequence>
<protein>
    <submittedName>
        <fullName evidence="1">Uncharacterized protein</fullName>
    </submittedName>
</protein>
<comment type="caution">
    <text evidence="1">The sequence shown here is derived from an EMBL/GenBank/DDBJ whole genome shotgun (WGS) entry which is preliminary data.</text>
</comment>
<evidence type="ECO:0000313" key="2">
    <source>
        <dbReference type="Proteomes" id="UP000036987"/>
    </source>
</evidence>
<keyword evidence="2" id="KW-1185">Reference proteome</keyword>
<name>A0A0K9Q5X0_ZOSMR</name>
<gene>
    <name evidence="1" type="ORF">ZOSMA_108G00330</name>
</gene>
<dbReference type="Proteomes" id="UP000036987">
    <property type="component" value="Unassembled WGS sequence"/>
</dbReference>
<evidence type="ECO:0000313" key="1">
    <source>
        <dbReference type="EMBL" id="KMZ75995.1"/>
    </source>
</evidence>
<organism evidence="1 2">
    <name type="scientific">Zostera marina</name>
    <name type="common">Eelgrass</name>
    <dbReference type="NCBI Taxonomy" id="29655"/>
    <lineage>
        <taxon>Eukaryota</taxon>
        <taxon>Viridiplantae</taxon>
        <taxon>Streptophyta</taxon>
        <taxon>Embryophyta</taxon>
        <taxon>Tracheophyta</taxon>
        <taxon>Spermatophyta</taxon>
        <taxon>Magnoliopsida</taxon>
        <taxon>Liliopsida</taxon>
        <taxon>Zosteraceae</taxon>
        <taxon>Zostera</taxon>
    </lineage>
</organism>